<dbReference type="InterPro" id="IPR025714">
    <property type="entry name" value="Methyltranfer_dom"/>
</dbReference>
<gene>
    <name evidence="7" type="ORF">AFUS01_LOCUS37774</name>
</gene>
<organism evidence="7 8">
    <name type="scientific">Allacma fusca</name>
    <dbReference type="NCBI Taxonomy" id="39272"/>
    <lineage>
        <taxon>Eukaryota</taxon>
        <taxon>Metazoa</taxon>
        <taxon>Ecdysozoa</taxon>
        <taxon>Arthropoda</taxon>
        <taxon>Hexapoda</taxon>
        <taxon>Collembola</taxon>
        <taxon>Symphypleona</taxon>
        <taxon>Sminthuridae</taxon>
        <taxon>Allacma</taxon>
    </lineage>
</organism>
<dbReference type="AlphaFoldDB" id="A0A8J2L808"/>
<dbReference type="InterPro" id="IPR041698">
    <property type="entry name" value="Methyltransf_25"/>
</dbReference>
<feature type="domain" description="Methyltransferase" evidence="6">
    <location>
        <begin position="270"/>
        <end position="381"/>
    </location>
</feature>
<dbReference type="Proteomes" id="UP000708208">
    <property type="component" value="Unassembled WGS sequence"/>
</dbReference>
<sequence length="485" mass="55587">MRKFWEQYDPTPKSMMLCSAANDVLEVEDRVQVLKTCPPLNGKSVLELGAGIGRFTTELAKVSRNVTAVDFIPAYVEQNKKTNGHFGNVKFLAADVTELELPRKSFDVIFSNWLLMYLDDVEVNNLIIKLLSWVKDGGYLFVRESCYRPSGDVKRDTNPTYYRSSDEYFRCLRGSTYSDHLGQDYVFTCQRAISMEAYIRHYGNPFQLGFVLQKMSHAADSYDSFQAFLDGSQYTEEGIRRYEFIFGKTYVSTGGQTTTQQFVKKLNLKPTDAVLDVGCGIGGSAFHMAREFGVKVHGVDLSTNMINMAIKYQGDMEEAVRKNVSFEMRDITKADFEENSFDVIYSRDTILHIGDKEALFSQFFKWLKPGGKLMISDYCHGDKEEYSTEYTNYVHQRGYHMLKVVDYGHLLETVGFKNVDAQDLTSTFIDILNTEAKRFVSQKEEFLTRFSLQDFEYILEGWNAKVRRCSAGDQAWGLFIAEKPL</sequence>
<accession>A0A8J2L808</accession>
<evidence type="ECO:0008006" key="9">
    <source>
        <dbReference type="Google" id="ProtNLM"/>
    </source>
</evidence>
<feature type="domain" description="Methyltransferase" evidence="5">
    <location>
        <begin position="45"/>
        <end position="138"/>
    </location>
</feature>
<protein>
    <recommendedName>
        <fullName evidence="9">Phosphoethanolamine N-methyltransferase</fullName>
    </recommendedName>
</protein>
<evidence type="ECO:0000256" key="3">
    <source>
        <dbReference type="ARBA" id="ARBA00047619"/>
    </source>
</evidence>
<dbReference type="Pfam" id="PF13847">
    <property type="entry name" value="Methyltransf_31"/>
    <property type="match status" value="1"/>
</dbReference>
<keyword evidence="8" id="KW-1185">Reference proteome</keyword>
<comment type="catalytic activity">
    <reaction evidence="3">
        <text>N,N-dimethylethanolamine phosphate + S-adenosyl-L-methionine = phosphocholine + S-adenosyl-L-homocysteine + H(+)</text>
        <dbReference type="Rhea" id="RHEA:25325"/>
        <dbReference type="ChEBI" id="CHEBI:15378"/>
        <dbReference type="ChEBI" id="CHEBI:57856"/>
        <dbReference type="ChEBI" id="CHEBI:58641"/>
        <dbReference type="ChEBI" id="CHEBI:59789"/>
        <dbReference type="ChEBI" id="CHEBI:295975"/>
        <dbReference type="EC" id="2.1.1.103"/>
    </reaction>
    <physiologicalReaction direction="left-to-right" evidence="3">
        <dbReference type="Rhea" id="RHEA:25326"/>
    </physiologicalReaction>
</comment>
<dbReference type="PANTHER" id="PTHR44307:SF2">
    <property type="entry name" value="PHOSPHOETHANOLAMINE METHYLTRANSFERASE ISOFORM X1"/>
    <property type="match status" value="1"/>
</dbReference>
<comment type="catalytic activity">
    <reaction evidence="4">
        <text>N-methylethanolamine phosphate + S-adenosyl-L-methionine = N,N-dimethylethanolamine phosphate + S-adenosyl-L-homocysteine + H(+)</text>
        <dbReference type="Rhea" id="RHEA:25321"/>
        <dbReference type="ChEBI" id="CHEBI:15378"/>
        <dbReference type="ChEBI" id="CHEBI:57781"/>
        <dbReference type="ChEBI" id="CHEBI:57856"/>
        <dbReference type="ChEBI" id="CHEBI:58641"/>
        <dbReference type="ChEBI" id="CHEBI:59789"/>
        <dbReference type="EC" id="2.1.1.103"/>
    </reaction>
    <physiologicalReaction direction="left-to-right" evidence="4">
        <dbReference type="Rhea" id="RHEA:25322"/>
    </physiologicalReaction>
</comment>
<dbReference type="Pfam" id="PF13649">
    <property type="entry name" value="Methyltransf_25"/>
    <property type="match status" value="1"/>
</dbReference>
<name>A0A8J2L808_9HEXA</name>
<reference evidence="7" key="1">
    <citation type="submission" date="2021-06" db="EMBL/GenBank/DDBJ databases">
        <authorList>
            <person name="Hodson N. C."/>
            <person name="Mongue J. A."/>
            <person name="Jaron S. K."/>
        </authorList>
    </citation>
    <scope>NUCLEOTIDE SEQUENCE</scope>
</reference>
<comment type="caution">
    <text evidence="7">The sequence shown here is derived from an EMBL/GenBank/DDBJ whole genome shotgun (WGS) entry which is preliminary data.</text>
</comment>
<evidence type="ECO:0000259" key="5">
    <source>
        <dbReference type="Pfam" id="PF13649"/>
    </source>
</evidence>
<keyword evidence="2" id="KW-0808">Transferase</keyword>
<evidence type="ECO:0000313" key="7">
    <source>
        <dbReference type="EMBL" id="CAG7827813.1"/>
    </source>
</evidence>
<evidence type="ECO:0000259" key="6">
    <source>
        <dbReference type="Pfam" id="PF13847"/>
    </source>
</evidence>
<proteinExistence type="predicted"/>
<dbReference type="GO" id="GO:0000234">
    <property type="term" value="F:phosphoethanolamine N-methyltransferase activity"/>
    <property type="evidence" value="ECO:0007669"/>
    <property type="project" value="UniProtKB-EC"/>
</dbReference>
<evidence type="ECO:0000256" key="4">
    <source>
        <dbReference type="ARBA" id="ARBA00047841"/>
    </source>
</evidence>
<dbReference type="EMBL" id="CAJVCH010544976">
    <property type="protein sequence ID" value="CAG7827813.1"/>
    <property type="molecule type" value="Genomic_DNA"/>
</dbReference>
<dbReference type="CDD" id="cd02440">
    <property type="entry name" value="AdoMet_MTases"/>
    <property type="match status" value="2"/>
</dbReference>
<keyword evidence="1" id="KW-0489">Methyltransferase</keyword>
<evidence type="ECO:0000256" key="2">
    <source>
        <dbReference type="ARBA" id="ARBA00022679"/>
    </source>
</evidence>
<evidence type="ECO:0000256" key="1">
    <source>
        <dbReference type="ARBA" id="ARBA00022603"/>
    </source>
</evidence>
<evidence type="ECO:0000313" key="8">
    <source>
        <dbReference type="Proteomes" id="UP000708208"/>
    </source>
</evidence>
<dbReference type="OrthoDB" id="8300214at2759"/>
<dbReference type="GO" id="GO:0032259">
    <property type="term" value="P:methylation"/>
    <property type="evidence" value="ECO:0007669"/>
    <property type="project" value="UniProtKB-KW"/>
</dbReference>
<dbReference type="PANTHER" id="PTHR44307">
    <property type="entry name" value="PHOSPHOETHANOLAMINE METHYLTRANSFERASE"/>
    <property type="match status" value="1"/>
</dbReference>